<feature type="domain" description="Chromo" evidence="7">
    <location>
        <begin position="717"/>
        <end position="781"/>
    </location>
</feature>
<keyword evidence="5" id="KW-0378">Hydrolase</keyword>
<dbReference type="Pfam" id="PF00078">
    <property type="entry name" value="RVT_1"/>
    <property type="match status" value="1"/>
</dbReference>
<dbReference type="SUPFAM" id="SSF54160">
    <property type="entry name" value="Chromo domain-like"/>
    <property type="match status" value="1"/>
</dbReference>
<dbReference type="InterPro" id="IPR041373">
    <property type="entry name" value="RT_RNaseH"/>
</dbReference>
<dbReference type="InterPro" id="IPR000953">
    <property type="entry name" value="Chromo/chromo_shadow_dom"/>
</dbReference>
<dbReference type="GO" id="GO:0003964">
    <property type="term" value="F:RNA-directed DNA polymerase activity"/>
    <property type="evidence" value="ECO:0007669"/>
    <property type="project" value="UniProtKB-KW"/>
</dbReference>
<dbReference type="AlphaFoldDB" id="A5BBD8"/>
<name>A5BBD8_VITVI</name>
<accession>A5BBD8</accession>
<organism evidence="8">
    <name type="scientific">Vitis vinifera</name>
    <name type="common">Grape</name>
    <dbReference type="NCBI Taxonomy" id="29760"/>
    <lineage>
        <taxon>Eukaryota</taxon>
        <taxon>Viridiplantae</taxon>
        <taxon>Streptophyta</taxon>
        <taxon>Embryophyta</taxon>
        <taxon>Tracheophyta</taxon>
        <taxon>Spermatophyta</taxon>
        <taxon>Magnoliopsida</taxon>
        <taxon>eudicotyledons</taxon>
        <taxon>Gunneridae</taxon>
        <taxon>Pentapetalae</taxon>
        <taxon>rosids</taxon>
        <taxon>Vitales</taxon>
        <taxon>Vitaceae</taxon>
        <taxon>Viteae</taxon>
        <taxon>Vitis</taxon>
    </lineage>
</organism>
<keyword evidence="1" id="KW-0808">Transferase</keyword>
<keyword evidence="2" id="KW-0548">Nucleotidyltransferase</keyword>
<evidence type="ECO:0000256" key="3">
    <source>
        <dbReference type="ARBA" id="ARBA00022722"/>
    </source>
</evidence>
<dbReference type="SUPFAM" id="SSF56672">
    <property type="entry name" value="DNA/RNA polymerases"/>
    <property type="match status" value="1"/>
</dbReference>
<keyword evidence="3" id="KW-0540">Nuclease</keyword>
<evidence type="ECO:0000259" key="7">
    <source>
        <dbReference type="PROSITE" id="PS50013"/>
    </source>
</evidence>
<evidence type="ECO:0000256" key="6">
    <source>
        <dbReference type="ARBA" id="ARBA00022918"/>
    </source>
</evidence>
<sequence>MATEIGCRVGQLPTVYLGLPLGAPNRASSVWDGVEERMRRRLALWKRQYLSKGGRITLIKSTLSSIPLYQMSVFHMPKLVARRIEKLQRDFLWGGANGGNKAHLVKWKVVCTDKEKGGLGLRKLAILNKALLGKWIWRFARAKEELWKKVLEAKYGQEEFGWRTRKANGVFGVGVWKEILKESTWCWENMVFKVGKGNKIRFWTDRWCGNNVLSQGFPNLFSMAAHRNVTVEECWDQNEGQGGWNLRLLRDFNDWELGLTGNLLVVLRDYRVNLEDDSIFWKKGEDGLFKVKKAYSVLANTQGAEFPHSNVWVDKVPTKIAFFAWEASWGKIDLKSGYHQIRLRPEDEWKTAFKTKDGLYEWLVMPFRLSNAPSTFMRFINQVLQPFIGKFLVVYFDDILIYSKTEDDHKNQFAWTKATSKAFEEIKKRLTKALVLQLPDISKVFEVACDASNVGIGGVLSQERHPIAFFSEKLNEAKQKYSIYDKEYYVVVQTLCYWCYYLLPKGFVLYFDHEALKYVNSQKKHNHRHGKWVSLLQEYTFIIRHKYGVENKAADAVSQVVYILSSMAIQKSLVNRTTSRSPFEIATGLLPRKPIDSVPLPMEARPSVEADAFSKHIRDLHEDVQRKIALSNENYKAQADLKRKFVDFKEGDMVMNVDPYRVLKKISSNAYVLDLPENMGISNIFNIEDLTLCSNPEDVITNGGPNACLPLAPRLKEEIEDFIDHQIVSTRGGGYQKYFVKWRGRLLSYCTWITDGEFQHLNQDFYERFHVFNSSRSSFPRSGRVDRDKWQPPLKVYQRRKGVDSKAQALIWHSLDDNGLSWNLI</sequence>
<dbReference type="Gene3D" id="3.10.10.10">
    <property type="entry name" value="HIV Type 1 Reverse Transcriptase, subunit A, domain 1"/>
    <property type="match status" value="1"/>
</dbReference>
<gene>
    <name evidence="8" type="ORF">VITISV_039411</name>
</gene>
<dbReference type="InterPro" id="IPR056924">
    <property type="entry name" value="SH3_Tf2-1"/>
</dbReference>
<evidence type="ECO:0000313" key="8">
    <source>
        <dbReference type="EMBL" id="CAN69966.1"/>
    </source>
</evidence>
<dbReference type="ExpressionAtlas" id="A5BBD8">
    <property type="expression patterns" value="baseline and differential"/>
</dbReference>
<dbReference type="Pfam" id="PF24626">
    <property type="entry name" value="SH3_Tf2-1"/>
    <property type="match status" value="1"/>
</dbReference>
<protein>
    <recommendedName>
        <fullName evidence="7">Chromo domain-containing protein</fullName>
    </recommendedName>
</protein>
<dbReference type="EMBL" id="AM453290">
    <property type="protein sequence ID" value="CAN69966.1"/>
    <property type="molecule type" value="Genomic_DNA"/>
</dbReference>
<dbReference type="CDD" id="cd09274">
    <property type="entry name" value="RNase_HI_RT_Ty3"/>
    <property type="match status" value="1"/>
</dbReference>
<dbReference type="InterPro" id="IPR050951">
    <property type="entry name" value="Retrovirus_Pol_polyprotein"/>
</dbReference>
<evidence type="ECO:0000256" key="5">
    <source>
        <dbReference type="ARBA" id="ARBA00022801"/>
    </source>
</evidence>
<proteinExistence type="predicted"/>
<dbReference type="Gene3D" id="3.30.70.270">
    <property type="match status" value="1"/>
</dbReference>
<evidence type="ECO:0000256" key="2">
    <source>
        <dbReference type="ARBA" id="ARBA00022695"/>
    </source>
</evidence>
<keyword evidence="6" id="KW-0695">RNA-directed DNA polymerase</keyword>
<dbReference type="Pfam" id="PF17917">
    <property type="entry name" value="RT_RNaseH"/>
    <property type="match status" value="1"/>
</dbReference>
<dbReference type="InterPro" id="IPR016197">
    <property type="entry name" value="Chromo-like_dom_sf"/>
</dbReference>
<dbReference type="InterPro" id="IPR043128">
    <property type="entry name" value="Rev_trsase/Diguanyl_cyclase"/>
</dbReference>
<reference evidence="8" key="1">
    <citation type="journal article" date="2007" name="PLoS ONE">
        <title>The first genome sequence of an elite grapevine cultivar (Pinot noir Vitis vinifera L.): coping with a highly heterozygous genome.</title>
        <authorList>
            <person name="Velasco R."/>
            <person name="Zharkikh A."/>
            <person name="Troggio M."/>
            <person name="Cartwright D.A."/>
            <person name="Cestaro A."/>
            <person name="Pruss D."/>
            <person name="Pindo M."/>
            <person name="FitzGerald L.M."/>
            <person name="Vezzulli S."/>
            <person name="Reid J."/>
            <person name="Malacarne G."/>
            <person name="Iliev D."/>
            <person name="Coppola G."/>
            <person name="Wardell B."/>
            <person name="Micheletti D."/>
            <person name="Macalma T."/>
            <person name="Facci M."/>
            <person name="Mitchell J.T."/>
            <person name="Perazzolli M."/>
            <person name="Eldredge G."/>
            <person name="Gatto P."/>
            <person name="Oyzerski R."/>
            <person name="Moretto M."/>
            <person name="Gutin N."/>
            <person name="Stefanini M."/>
            <person name="Chen Y."/>
            <person name="Segala C."/>
            <person name="Davenport C."/>
            <person name="Dematte L."/>
            <person name="Mraz A."/>
            <person name="Battilana J."/>
            <person name="Stormo K."/>
            <person name="Costa F."/>
            <person name="Tao Q."/>
            <person name="Si-Ammour A."/>
            <person name="Harkins T."/>
            <person name="Lackey A."/>
            <person name="Perbost C."/>
            <person name="Taillon B."/>
            <person name="Stella A."/>
            <person name="Solovyev V."/>
            <person name="Fawcett J.A."/>
            <person name="Sterck L."/>
            <person name="Vandepoele K."/>
            <person name="Grando S.M."/>
            <person name="Toppo S."/>
            <person name="Moser C."/>
            <person name="Lanchbury J."/>
            <person name="Bogden R."/>
            <person name="Skolnick M."/>
            <person name="Sgaramella V."/>
            <person name="Bhatnagar S.K."/>
            <person name="Fontana P."/>
            <person name="Gutin A."/>
            <person name="Van de Peer Y."/>
            <person name="Salamini F."/>
            <person name="Viola R."/>
        </authorList>
    </citation>
    <scope>NUCLEOTIDE SEQUENCE</scope>
</reference>
<dbReference type="GO" id="GO:0016787">
    <property type="term" value="F:hydrolase activity"/>
    <property type="evidence" value="ECO:0007669"/>
    <property type="project" value="UniProtKB-KW"/>
</dbReference>
<dbReference type="CDD" id="cd01647">
    <property type="entry name" value="RT_LTR"/>
    <property type="match status" value="1"/>
</dbReference>
<evidence type="ECO:0000256" key="4">
    <source>
        <dbReference type="ARBA" id="ARBA00022759"/>
    </source>
</evidence>
<evidence type="ECO:0000256" key="1">
    <source>
        <dbReference type="ARBA" id="ARBA00022679"/>
    </source>
</evidence>
<dbReference type="GO" id="GO:0004519">
    <property type="term" value="F:endonuclease activity"/>
    <property type="evidence" value="ECO:0007669"/>
    <property type="project" value="UniProtKB-KW"/>
</dbReference>
<dbReference type="InterPro" id="IPR000477">
    <property type="entry name" value="RT_dom"/>
</dbReference>
<keyword evidence="4" id="KW-0255">Endonuclease</keyword>
<dbReference type="InterPro" id="IPR043502">
    <property type="entry name" value="DNA/RNA_pol_sf"/>
</dbReference>
<dbReference type="PANTHER" id="PTHR37984:SF5">
    <property type="entry name" value="PROTEIN NYNRIN-LIKE"/>
    <property type="match status" value="1"/>
</dbReference>
<dbReference type="PROSITE" id="PS50013">
    <property type="entry name" value="CHROMO_2"/>
    <property type="match status" value="1"/>
</dbReference>
<dbReference type="PANTHER" id="PTHR37984">
    <property type="entry name" value="PROTEIN CBG26694"/>
    <property type="match status" value="1"/>
</dbReference>